<gene>
    <name evidence="7" type="ORF">TDIB3V08_LOCUS4490</name>
</gene>
<dbReference type="FunFam" id="1.10.10.10:FF:000135">
    <property type="entry name" value="forkhead box protein G1"/>
    <property type="match status" value="1"/>
</dbReference>
<dbReference type="Pfam" id="PF00250">
    <property type="entry name" value="Forkhead"/>
    <property type="match status" value="1"/>
</dbReference>
<keyword evidence="5" id="KW-0472">Membrane</keyword>
<evidence type="ECO:0000256" key="4">
    <source>
        <dbReference type="SAM" id="MobiDB-lite"/>
    </source>
</evidence>
<protein>
    <recommendedName>
        <fullName evidence="6">Fork-head domain-containing protein</fullName>
    </recommendedName>
</protein>
<organism evidence="7">
    <name type="scientific">Timema douglasi</name>
    <name type="common">Walking stick</name>
    <dbReference type="NCBI Taxonomy" id="61478"/>
    <lineage>
        <taxon>Eukaryota</taxon>
        <taxon>Metazoa</taxon>
        <taxon>Ecdysozoa</taxon>
        <taxon>Arthropoda</taxon>
        <taxon>Hexapoda</taxon>
        <taxon>Insecta</taxon>
        <taxon>Pterygota</taxon>
        <taxon>Neoptera</taxon>
        <taxon>Polyneoptera</taxon>
        <taxon>Phasmatodea</taxon>
        <taxon>Timematodea</taxon>
        <taxon>Timematoidea</taxon>
        <taxon>Timematidae</taxon>
        <taxon>Timema</taxon>
    </lineage>
</organism>
<dbReference type="GO" id="GO:0009653">
    <property type="term" value="P:anatomical structure morphogenesis"/>
    <property type="evidence" value="ECO:0007669"/>
    <property type="project" value="TreeGrafter"/>
</dbReference>
<dbReference type="PROSITE" id="PS50039">
    <property type="entry name" value="FORK_HEAD_3"/>
    <property type="match status" value="1"/>
</dbReference>
<dbReference type="InterPro" id="IPR036390">
    <property type="entry name" value="WH_DNA-bd_sf"/>
</dbReference>
<dbReference type="InterPro" id="IPR001766">
    <property type="entry name" value="Fork_head_dom"/>
</dbReference>
<dbReference type="PROSITE" id="PS00658">
    <property type="entry name" value="FORK_HEAD_2"/>
    <property type="match status" value="1"/>
</dbReference>
<name>A0A7R8VJN4_TIMDO</name>
<dbReference type="SUPFAM" id="SSF46785">
    <property type="entry name" value="Winged helix' DNA-binding domain"/>
    <property type="match status" value="1"/>
</dbReference>
<feature type="compositionally biased region" description="Basic residues" evidence="4">
    <location>
        <begin position="430"/>
        <end position="441"/>
    </location>
</feature>
<keyword evidence="5" id="KW-0812">Transmembrane</keyword>
<evidence type="ECO:0000256" key="5">
    <source>
        <dbReference type="SAM" id="Phobius"/>
    </source>
</evidence>
<proteinExistence type="predicted"/>
<dbReference type="InterPro" id="IPR018122">
    <property type="entry name" value="TF_fork_head_CS_1"/>
</dbReference>
<dbReference type="GO" id="GO:0000981">
    <property type="term" value="F:DNA-binding transcription factor activity, RNA polymerase II-specific"/>
    <property type="evidence" value="ECO:0007669"/>
    <property type="project" value="TreeGrafter"/>
</dbReference>
<evidence type="ECO:0000313" key="7">
    <source>
        <dbReference type="EMBL" id="CAD7198206.1"/>
    </source>
</evidence>
<dbReference type="SMART" id="SM00339">
    <property type="entry name" value="FH"/>
    <property type="match status" value="1"/>
</dbReference>
<feature type="DNA-binding region" description="Fork-head" evidence="3">
    <location>
        <begin position="344"/>
        <end position="434"/>
    </location>
</feature>
<dbReference type="InterPro" id="IPR030456">
    <property type="entry name" value="TF_fork_head_CS_2"/>
</dbReference>
<feature type="domain" description="Fork-head" evidence="6">
    <location>
        <begin position="344"/>
        <end position="434"/>
    </location>
</feature>
<evidence type="ECO:0000259" key="6">
    <source>
        <dbReference type="PROSITE" id="PS50039"/>
    </source>
</evidence>
<dbReference type="AlphaFoldDB" id="A0A7R8VJN4"/>
<dbReference type="EMBL" id="OA566058">
    <property type="protein sequence ID" value="CAD7198206.1"/>
    <property type="molecule type" value="Genomic_DNA"/>
</dbReference>
<dbReference type="PANTHER" id="PTHR11829">
    <property type="entry name" value="FORKHEAD BOX PROTEIN"/>
    <property type="match status" value="1"/>
</dbReference>
<evidence type="ECO:0000256" key="1">
    <source>
        <dbReference type="ARBA" id="ARBA00023125"/>
    </source>
</evidence>
<sequence length="549" mass="60368">MTSARNLAIPTEWPPSVGEHSVNFVLHADGLNLAQGVQHNFLKVEDLVYPCLCRGRGALWEDEPSQGEEALFIGAEMIPFQDWNLTRQHTRLVASLASVFSFYITGLSGFVLSYTAEDGKIEVQISLGSLTAQSLRMALDLQILQSLSAATLFIMSTPSSSWSVGSLCTRSAVFFNPFFGVEMLVERNSLGIDVQMSSSQQGSKLLNIKKEDLCELSVNSDINISPHLRANFPKSKKMLPALRHFTTYCSFTSGMPDHATTLMSLSPLYNPLLSGTLPASQHLVALSEAVAASSLVLPFHLPTSQKPQAFLGGHPRLPMILPGHRAKSLLPSYFLQQPQERPEKPPYSYIALITMAISSSPDYRFIMERFPYYRDNRQGWQNSIRHNLSLNDCFVKVPRDKAGGGDGGGKGSYWTLDPGAADMFEQGNYRRRRTRKQRTARKTQGMKGCPTDATSSGLDPGQDTLTRKDVEGKTRKMALTSGGTTMAKGRSPLTPQVTGSRPAEETRLPTVSTPPPPRKGGNESKAAKFTIEYLIRKPVHLSVASLRDT</sequence>
<keyword evidence="2 3" id="KW-0539">Nucleus</keyword>
<evidence type="ECO:0000256" key="3">
    <source>
        <dbReference type="PROSITE-ProRule" id="PRU00089"/>
    </source>
</evidence>
<keyword evidence="5" id="KW-1133">Transmembrane helix</keyword>
<comment type="subcellular location">
    <subcellularLocation>
        <location evidence="3">Nucleus</location>
    </subcellularLocation>
</comment>
<dbReference type="GO" id="GO:0030154">
    <property type="term" value="P:cell differentiation"/>
    <property type="evidence" value="ECO:0007669"/>
    <property type="project" value="TreeGrafter"/>
</dbReference>
<reference evidence="7" key="1">
    <citation type="submission" date="2020-11" db="EMBL/GenBank/DDBJ databases">
        <authorList>
            <person name="Tran Van P."/>
        </authorList>
    </citation>
    <scope>NUCLEOTIDE SEQUENCE</scope>
</reference>
<dbReference type="Gene3D" id="1.10.10.10">
    <property type="entry name" value="Winged helix-like DNA-binding domain superfamily/Winged helix DNA-binding domain"/>
    <property type="match status" value="1"/>
</dbReference>
<dbReference type="InterPro" id="IPR050211">
    <property type="entry name" value="FOX_domain-containing"/>
</dbReference>
<evidence type="ECO:0000256" key="2">
    <source>
        <dbReference type="ARBA" id="ARBA00023242"/>
    </source>
</evidence>
<dbReference type="PANTHER" id="PTHR11829:SF388">
    <property type="entry name" value="FORK HEAD DOMAIN-CONTAINING PROTEIN L1-RELATED"/>
    <property type="match status" value="1"/>
</dbReference>
<dbReference type="GO" id="GO:0005634">
    <property type="term" value="C:nucleus"/>
    <property type="evidence" value="ECO:0007669"/>
    <property type="project" value="UniProtKB-SubCell"/>
</dbReference>
<dbReference type="InterPro" id="IPR036388">
    <property type="entry name" value="WH-like_DNA-bd_sf"/>
</dbReference>
<accession>A0A7R8VJN4</accession>
<feature type="region of interest" description="Disordered" evidence="4">
    <location>
        <begin position="430"/>
        <end position="525"/>
    </location>
</feature>
<feature type="transmembrane region" description="Helical" evidence="5">
    <location>
        <begin position="92"/>
        <end position="114"/>
    </location>
</feature>
<feature type="compositionally biased region" description="Basic and acidic residues" evidence="4">
    <location>
        <begin position="465"/>
        <end position="474"/>
    </location>
</feature>
<dbReference type="PROSITE" id="PS00657">
    <property type="entry name" value="FORK_HEAD_1"/>
    <property type="match status" value="1"/>
</dbReference>
<dbReference type="GO" id="GO:0000978">
    <property type="term" value="F:RNA polymerase II cis-regulatory region sequence-specific DNA binding"/>
    <property type="evidence" value="ECO:0007669"/>
    <property type="project" value="TreeGrafter"/>
</dbReference>
<keyword evidence="1 3" id="KW-0238">DNA-binding</keyword>
<dbReference type="PRINTS" id="PR00053">
    <property type="entry name" value="FORKHEAD"/>
</dbReference>